<evidence type="ECO:0008006" key="13">
    <source>
        <dbReference type="Google" id="ProtNLM"/>
    </source>
</evidence>
<dbReference type="Proteomes" id="UP000813463">
    <property type="component" value="Chromosome 1"/>
</dbReference>
<proteinExistence type="inferred from homology"/>
<dbReference type="PANTHER" id="PTHR12636:SF13">
    <property type="entry name" value="RIBOSOMAL RNA SMALL SUBUNIT METHYLTRANSFERASE NEP1-LIKE"/>
    <property type="match status" value="1"/>
</dbReference>
<evidence type="ECO:0000256" key="1">
    <source>
        <dbReference type="ARBA" id="ARBA00004604"/>
    </source>
</evidence>
<evidence type="ECO:0000256" key="5">
    <source>
        <dbReference type="ARBA" id="ARBA00022603"/>
    </source>
</evidence>
<comment type="subcellular location">
    <subcellularLocation>
        <location evidence="1">Nucleus</location>
        <location evidence="1">Nucleolus</location>
    </subcellularLocation>
</comment>
<keyword evidence="3" id="KW-0690">Ribosome biogenesis</keyword>
<reference evidence="12" key="2">
    <citation type="submission" date="2025-08" db="UniProtKB">
        <authorList>
            <consortium name="RefSeq"/>
        </authorList>
    </citation>
    <scope>IDENTIFICATION</scope>
    <source>
        <tissue evidence="12">Leaf</tissue>
    </source>
</reference>
<evidence type="ECO:0000256" key="3">
    <source>
        <dbReference type="ARBA" id="ARBA00022517"/>
    </source>
</evidence>
<dbReference type="GO" id="GO:0070475">
    <property type="term" value="P:rRNA base methylation"/>
    <property type="evidence" value="ECO:0000318"/>
    <property type="project" value="GO_Central"/>
</dbReference>
<name>A0A9R0HRC8_SPIOL</name>
<evidence type="ECO:0000256" key="9">
    <source>
        <dbReference type="ARBA" id="ARBA00022884"/>
    </source>
</evidence>
<dbReference type="GeneID" id="110774752"/>
<evidence type="ECO:0000313" key="12">
    <source>
        <dbReference type="RefSeq" id="XP_021835024.1"/>
    </source>
</evidence>
<comment type="similarity">
    <text evidence="2">Belongs to the class IV-like SAM-binding methyltransferase superfamily. RNA methyltransferase NEP1 family.</text>
</comment>
<dbReference type="RefSeq" id="XP_021835024.1">
    <property type="nucleotide sequence ID" value="XM_021979332.2"/>
</dbReference>
<dbReference type="KEGG" id="soe:110774752"/>
<keyword evidence="11" id="KW-1185">Reference proteome</keyword>
<reference evidence="11" key="1">
    <citation type="journal article" date="2021" name="Nat. Commun.">
        <title>Genomic analyses provide insights into spinach domestication and the genetic basis of agronomic traits.</title>
        <authorList>
            <person name="Cai X."/>
            <person name="Sun X."/>
            <person name="Xu C."/>
            <person name="Sun H."/>
            <person name="Wang X."/>
            <person name="Ge C."/>
            <person name="Zhang Z."/>
            <person name="Wang Q."/>
            <person name="Fei Z."/>
            <person name="Jiao C."/>
            <person name="Wang Q."/>
        </authorList>
    </citation>
    <scope>NUCLEOTIDE SEQUENCE [LARGE SCALE GENOMIC DNA]</scope>
    <source>
        <strain evidence="11">cv. Varoflay</strain>
    </source>
</reference>
<organism evidence="11 12">
    <name type="scientific">Spinacia oleracea</name>
    <name type="common">Spinach</name>
    <dbReference type="NCBI Taxonomy" id="3562"/>
    <lineage>
        <taxon>Eukaryota</taxon>
        <taxon>Viridiplantae</taxon>
        <taxon>Streptophyta</taxon>
        <taxon>Embryophyta</taxon>
        <taxon>Tracheophyta</taxon>
        <taxon>Spermatophyta</taxon>
        <taxon>Magnoliopsida</taxon>
        <taxon>eudicotyledons</taxon>
        <taxon>Gunneridae</taxon>
        <taxon>Pentapetalae</taxon>
        <taxon>Caryophyllales</taxon>
        <taxon>Chenopodiaceae</taxon>
        <taxon>Chenopodioideae</taxon>
        <taxon>Anserineae</taxon>
        <taxon>Spinacia</taxon>
    </lineage>
</organism>
<dbReference type="OrthoDB" id="269804at2759"/>
<dbReference type="GO" id="GO:0070037">
    <property type="term" value="F:rRNA (pseudouridine) methyltransferase activity"/>
    <property type="evidence" value="ECO:0000318"/>
    <property type="project" value="GO_Central"/>
</dbReference>
<dbReference type="AlphaFoldDB" id="A0A9R0HRC8"/>
<dbReference type="Pfam" id="PF03587">
    <property type="entry name" value="EMG1"/>
    <property type="match status" value="1"/>
</dbReference>
<evidence type="ECO:0000256" key="6">
    <source>
        <dbReference type="ARBA" id="ARBA00022679"/>
    </source>
</evidence>
<evidence type="ECO:0000256" key="7">
    <source>
        <dbReference type="ARBA" id="ARBA00022691"/>
    </source>
</evidence>
<accession>A0A9R0HRC8</accession>
<dbReference type="PANTHER" id="PTHR12636">
    <property type="entry name" value="NEP1/MRA1"/>
    <property type="match status" value="1"/>
</dbReference>
<evidence type="ECO:0000256" key="4">
    <source>
        <dbReference type="ARBA" id="ARBA00022552"/>
    </source>
</evidence>
<gene>
    <name evidence="12" type="primary">LOC110774752</name>
</gene>
<sequence length="235" mass="26270">MEAQNNGSVNDIAACQSKLLLPSEKPRVIFILENASLQKGFVRKKRKILHSSQDSSFLLKQGKNPDDYRPDIFFEALRGILDSPLNKAGMIAAVYVKTDSGVIFEVKPHTRIPRTCKRFCGVMVELLEKSCVRAKDSGDLLMKVLKEPLTRHIPENSQIIGLSYSSEKLVDIEDYLSVAKDDSDLVFVVGTMVHGEVSKESTTDYISVSRYQLNAKSCIGLVCDALEQKWKLARC</sequence>
<evidence type="ECO:0000256" key="10">
    <source>
        <dbReference type="ARBA" id="ARBA00023242"/>
    </source>
</evidence>
<dbReference type="GO" id="GO:0019843">
    <property type="term" value="F:rRNA binding"/>
    <property type="evidence" value="ECO:0000318"/>
    <property type="project" value="GO_Central"/>
</dbReference>
<dbReference type="GO" id="GO:0032040">
    <property type="term" value="C:small-subunit processome"/>
    <property type="evidence" value="ECO:0000318"/>
    <property type="project" value="GO_Central"/>
</dbReference>
<evidence type="ECO:0000256" key="2">
    <source>
        <dbReference type="ARBA" id="ARBA00008115"/>
    </source>
</evidence>
<keyword evidence="4" id="KW-0698">rRNA processing</keyword>
<keyword evidence="7" id="KW-0949">S-adenosyl-L-methionine</keyword>
<keyword evidence="5" id="KW-0489">Methyltransferase</keyword>
<dbReference type="InterPro" id="IPR029026">
    <property type="entry name" value="tRNA_m1G_MTases_N"/>
</dbReference>
<dbReference type="GO" id="GO:0005634">
    <property type="term" value="C:nucleus"/>
    <property type="evidence" value="ECO:0000318"/>
    <property type="project" value="GO_Central"/>
</dbReference>
<keyword evidence="9" id="KW-0694">RNA-binding</keyword>
<dbReference type="Gene3D" id="3.40.1280.10">
    <property type="match status" value="1"/>
</dbReference>
<dbReference type="InterPro" id="IPR005304">
    <property type="entry name" value="Rbsml_bgen_MeTrfase_EMG1/NEP1"/>
</dbReference>
<dbReference type="FunFam" id="3.40.1280.10:FF:000003">
    <property type="entry name" value="Ribosomal RNA small subunit methyltransferase"/>
    <property type="match status" value="1"/>
</dbReference>
<evidence type="ECO:0000313" key="11">
    <source>
        <dbReference type="Proteomes" id="UP000813463"/>
    </source>
</evidence>
<keyword evidence="6" id="KW-0808">Transferase</keyword>
<dbReference type="CDD" id="cd18088">
    <property type="entry name" value="Nep1-like"/>
    <property type="match status" value="1"/>
</dbReference>
<dbReference type="InterPro" id="IPR029028">
    <property type="entry name" value="Alpha/beta_knot_MTases"/>
</dbReference>
<evidence type="ECO:0000256" key="8">
    <source>
        <dbReference type="ARBA" id="ARBA00022730"/>
    </source>
</evidence>
<dbReference type="SUPFAM" id="SSF75217">
    <property type="entry name" value="alpha/beta knot"/>
    <property type="match status" value="1"/>
</dbReference>
<keyword evidence="10" id="KW-0539">Nucleus</keyword>
<protein>
    <recommendedName>
        <fullName evidence="13">Ribosomal RNA small subunit methyltransferase NEP1</fullName>
    </recommendedName>
</protein>
<keyword evidence="8" id="KW-0699">rRNA-binding</keyword>